<evidence type="ECO:0000313" key="12">
    <source>
        <dbReference type="Proteomes" id="UP000734854"/>
    </source>
</evidence>
<dbReference type="SUPFAM" id="SSF46689">
    <property type="entry name" value="Homeodomain-like"/>
    <property type="match status" value="2"/>
</dbReference>
<dbReference type="FunFam" id="1.10.10.60:FF:000154">
    <property type="entry name" value="Transcription factor SRM1"/>
    <property type="match status" value="1"/>
</dbReference>
<dbReference type="Gene3D" id="1.10.10.60">
    <property type="entry name" value="Homeodomain-like"/>
    <property type="match status" value="2"/>
</dbReference>
<dbReference type="Proteomes" id="UP000734854">
    <property type="component" value="Unassembled WGS sequence"/>
</dbReference>
<evidence type="ECO:0000259" key="9">
    <source>
        <dbReference type="PROSITE" id="PS50090"/>
    </source>
</evidence>
<evidence type="ECO:0000259" key="10">
    <source>
        <dbReference type="PROSITE" id="PS51294"/>
    </source>
</evidence>
<sequence>MMARRWADVLPNWLVGEDGDGRNGKWTPEENKLFEDALAEFDADVPDRWEKVAALIPGKTIGDVVSHYRELVDDVSDIEAGRFPCPLFSGAASSSFTLNWERHYEPYFVAGKRSGGRGSDQERKKGVPWTEQEHRQGSSILKYGKGDWRNISRNFVVTRTPTQVASHAQKYFIRLNSGSKDKKRSSIHDITTVDLPDNTRPPSPSSQPSTTITTPTLSSQFSTVVDSDQLGEADENAHSTSTSRLVAEDYTSTSSNTVLVNMATMDWWFSLCAMNTSCLFADGRACEESKSGEIWLRVKPLTNFLSLDSLLYVSSISVH</sequence>
<dbReference type="PROSITE" id="PS51294">
    <property type="entry name" value="HTH_MYB"/>
    <property type="match status" value="1"/>
</dbReference>
<comment type="subcellular location">
    <subcellularLocation>
        <location evidence="1">Nucleus</location>
    </subcellularLocation>
</comment>
<dbReference type="PANTHER" id="PTHR44042">
    <property type="entry name" value="DUPLICATED HOMEODOMAIN-LIKE SUPERFAMILY PROTEIN-RELATED"/>
    <property type="match status" value="1"/>
</dbReference>
<dbReference type="InterPro" id="IPR001005">
    <property type="entry name" value="SANT/Myb"/>
</dbReference>
<dbReference type="Pfam" id="PF00249">
    <property type="entry name" value="Myb_DNA-binding"/>
    <property type="match status" value="2"/>
</dbReference>
<feature type="domain" description="HTH myb-type" evidence="10">
    <location>
        <begin position="121"/>
        <end position="176"/>
    </location>
</feature>
<dbReference type="GO" id="GO:0003677">
    <property type="term" value="F:DNA binding"/>
    <property type="evidence" value="ECO:0007669"/>
    <property type="project" value="UniProtKB-KW"/>
</dbReference>
<protein>
    <recommendedName>
        <fullName evidence="6">Transcription factor MYBS1</fullName>
    </recommendedName>
    <alternativeName>
        <fullName evidence="7">Myb-related protein S1</fullName>
    </alternativeName>
</protein>
<feature type="region of interest" description="Disordered" evidence="8">
    <location>
        <begin position="182"/>
        <end position="218"/>
    </location>
</feature>
<feature type="region of interest" description="Disordered" evidence="8">
    <location>
        <begin position="113"/>
        <end position="136"/>
    </location>
</feature>
<feature type="domain" description="Myb-like" evidence="9">
    <location>
        <begin position="18"/>
        <end position="72"/>
    </location>
</feature>
<keyword evidence="2" id="KW-0805">Transcription regulation</keyword>
<evidence type="ECO:0000256" key="5">
    <source>
        <dbReference type="ARBA" id="ARBA00023242"/>
    </source>
</evidence>
<dbReference type="AlphaFoldDB" id="A0A8J5KBC7"/>
<dbReference type="EMBL" id="JACMSC010000017">
    <property type="protein sequence ID" value="KAG6480191.1"/>
    <property type="molecule type" value="Genomic_DNA"/>
</dbReference>
<dbReference type="InterPro" id="IPR009057">
    <property type="entry name" value="Homeodomain-like_sf"/>
</dbReference>
<keyword evidence="12" id="KW-1185">Reference proteome</keyword>
<keyword evidence="3" id="KW-0238">DNA-binding</keyword>
<keyword evidence="5" id="KW-0539">Nucleus</keyword>
<evidence type="ECO:0000313" key="11">
    <source>
        <dbReference type="EMBL" id="KAG6480191.1"/>
    </source>
</evidence>
<reference evidence="11 12" key="1">
    <citation type="submission" date="2020-08" db="EMBL/GenBank/DDBJ databases">
        <title>Plant Genome Project.</title>
        <authorList>
            <person name="Zhang R.-G."/>
        </authorList>
    </citation>
    <scope>NUCLEOTIDE SEQUENCE [LARGE SCALE GENOMIC DNA]</scope>
    <source>
        <tissue evidence="11">Rhizome</tissue>
    </source>
</reference>
<dbReference type="InterPro" id="IPR017930">
    <property type="entry name" value="Myb_dom"/>
</dbReference>
<evidence type="ECO:0000256" key="8">
    <source>
        <dbReference type="SAM" id="MobiDB-lite"/>
    </source>
</evidence>
<evidence type="ECO:0000256" key="1">
    <source>
        <dbReference type="ARBA" id="ARBA00004123"/>
    </source>
</evidence>
<dbReference type="GO" id="GO:0009744">
    <property type="term" value="P:response to sucrose"/>
    <property type="evidence" value="ECO:0007669"/>
    <property type="project" value="UniProtKB-ARBA"/>
</dbReference>
<evidence type="ECO:0000256" key="3">
    <source>
        <dbReference type="ARBA" id="ARBA00023125"/>
    </source>
</evidence>
<organism evidence="11 12">
    <name type="scientific">Zingiber officinale</name>
    <name type="common">Ginger</name>
    <name type="synonym">Amomum zingiber</name>
    <dbReference type="NCBI Taxonomy" id="94328"/>
    <lineage>
        <taxon>Eukaryota</taxon>
        <taxon>Viridiplantae</taxon>
        <taxon>Streptophyta</taxon>
        <taxon>Embryophyta</taxon>
        <taxon>Tracheophyta</taxon>
        <taxon>Spermatophyta</taxon>
        <taxon>Magnoliopsida</taxon>
        <taxon>Liliopsida</taxon>
        <taxon>Zingiberales</taxon>
        <taxon>Zingiberaceae</taxon>
        <taxon>Zingiber</taxon>
    </lineage>
</organism>
<name>A0A8J5KBC7_ZINOF</name>
<dbReference type="PROSITE" id="PS50090">
    <property type="entry name" value="MYB_LIKE"/>
    <property type="match status" value="1"/>
</dbReference>
<dbReference type="InterPro" id="IPR006447">
    <property type="entry name" value="Myb_dom_plants"/>
</dbReference>
<gene>
    <name evidence="11" type="ORF">ZIOFF_063670</name>
</gene>
<proteinExistence type="predicted"/>
<dbReference type="FunFam" id="1.10.10.60:FF:000009">
    <property type="entry name" value="transcription factor MYB1R1"/>
    <property type="match status" value="1"/>
</dbReference>
<dbReference type="NCBIfam" id="TIGR01557">
    <property type="entry name" value="myb_SHAQKYF"/>
    <property type="match status" value="1"/>
</dbReference>
<feature type="compositionally biased region" description="Basic and acidic residues" evidence="8">
    <location>
        <begin position="119"/>
        <end position="136"/>
    </location>
</feature>
<dbReference type="SMART" id="SM00717">
    <property type="entry name" value="SANT"/>
    <property type="match status" value="2"/>
</dbReference>
<dbReference type="PANTHER" id="PTHR44042:SF41">
    <property type="entry name" value="DUPLICATED HOMEODOMAIN-LIKE SUPERFAMILY PROTEIN-RELATED"/>
    <property type="match status" value="1"/>
</dbReference>
<comment type="caution">
    <text evidence="11">The sequence shown here is derived from an EMBL/GenBank/DDBJ whole genome shotgun (WGS) entry which is preliminary data.</text>
</comment>
<feature type="compositionally biased region" description="Low complexity" evidence="8">
    <location>
        <begin position="206"/>
        <end position="218"/>
    </location>
</feature>
<evidence type="ECO:0000256" key="6">
    <source>
        <dbReference type="ARBA" id="ARBA00068153"/>
    </source>
</evidence>
<evidence type="ECO:0000256" key="7">
    <source>
        <dbReference type="ARBA" id="ARBA00076145"/>
    </source>
</evidence>
<accession>A0A8J5KBC7</accession>
<keyword evidence="4" id="KW-0804">Transcription</keyword>
<dbReference type="GO" id="GO:0009739">
    <property type="term" value="P:response to gibberellin"/>
    <property type="evidence" value="ECO:0007669"/>
    <property type="project" value="UniProtKB-ARBA"/>
</dbReference>
<dbReference type="GO" id="GO:0005634">
    <property type="term" value="C:nucleus"/>
    <property type="evidence" value="ECO:0007669"/>
    <property type="project" value="UniProtKB-SubCell"/>
</dbReference>
<dbReference type="CDD" id="cd00167">
    <property type="entry name" value="SANT"/>
    <property type="match status" value="2"/>
</dbReference>
<evidence type="ECO:0000256" key="4">
    <source>
        <dbReference type="ARBA" id="ARBA00023163"/>
    </source>
</evidence>
<evidence type="ECO:0000256" key="2">
    <source>
        <dbReference type="ARBA" id="ARBA00023015"/>
    </source>
</evidence>